<organism evidence="2 3">
    <name type="scientific">Elaphomyces granulatus</name>
    <dbReference type="NCBI Taxonomy" id="519963"/>
    <lineage>
        <taxon>Eukaryota</taxon>
        <taxon>Fungi</taxon>
        <taxon>Dikarya</taxon>
        <taxon>Ascomycota</taxon>
        <taxon>Pezizomycotina</taxon>
        <taxon>Eurotiomycetes</taxon>
        <taxon>Eurotiomycetidae</taxon>
        <taxon>Eurotiales</taxon>
        <taxon>Elaphomycetaceae</taxon>
        <taxon>Elaphomyces</taxon>
    </lineage>
</organism>
<accession>A0A232LZ95</accession>
<feature type="region of interest" description="Disordered" evidence="1">
    <location>
        <begin position="15"/>
        <end position="84"/>
    </location>
</feature>
<name>A0A232LZ95_9EURO</name>
<reference evidence="2 3" key="1">
    <citation type="journal article" date="2015" name="Environ. Microbiol.">
        <title>Metagenome sequence of Elaphomyces granulatus from sporocarp tissue reveals Ascomycota ectomycorrhizal fingerprints of genome expansion and a Proteobacteria-rich microbiome.</title>
        <authorList>
            <person name="Quandt C.A."/>
            <person name="Kohler A."/>
            <person name="Hesse C.N."/>
            <person name="Sharpton T.J."/>
            <person name="Martin F."/>
            <person name="Spatafora J.W."/>
        </authorList>
    </citation>
    <scope>NUCLEOTIDE SEQUENCE [LARGE SCALE GENOMIC DNA]</scope>
    <source>
        <strain evidence="2 3">OSC145934</strain>
    </source>
</reference>
<sequence length="662" mass="74071">MECSLTLPTGWLSPADGLPLGLTEVPANTDDGTMEKDARPTSSSLTDSLDAEDPILNRPSSSIAPTRADAVPSTGRNPDSTSSQTFEFVLVTDAESRRQVRRHAMRQYMRQRRLDGIARLGSSRVPLPRWSPRSETTLSPSDSSSRVEELDERQKPQRKATNECNQVIHRSSRTTTPSTTCLGIRKNDAAPFQVVKKVSPDPIASPGRGGMHDPFSSYPVKVSQEDQKLISHYVITYPSMMYKMSGANHFNPGMAMFRQFALQDQVSFQAMLAIASKHLAGVQGKTESVQSLTHKMRALQLIKERIRTDPGGQLDGTIYAAATMAVIEKWSKDPSEQMHFKGVACLIKQRGGMRGLRASSSFLEKVLYWVDFSCAPKAIVGASLPWTGAEPDVLPERLHFLSPDLHLAIPFTTSTGNPEGLADYLRACEDFLTFFRSLYESERSILRAPFNAPQNTMSGRSNLFGPSTPLYAALTTLPDYDHGIRDVRFIDEYTCLACLLYLNVALHECYLSSQSFDRYLQWLTLEIQRINPYSVPSISALMWLFQNNGGFPSGDAGDDGERSWFVSRMLRVAKRLEWKRKGTLWDRLRSVLMGFISTQQACGLGSENIGRAELLARYQRLIEPDDYIWDEDEMRREILGDLYNGIPIYTTTSQFHNSGVVT</sequence>
<dbReference type="PANTHER" id="PTHR37540">
    <property type="entry name" value="TRANSCRIPTION FACTOR (ACR-2), PUTATIVE-RELATED-RELATED"/>
    <property type="match status" value="1"/>
</dbReference>
<gene>
    <name evidence="2" type="ORF">Egran_02748</name>
</gene>
<evidence type="ECO:0000313" key="3">
    <source>
        <dbReference type="Proteomes" id="UP000243515"/>
    </source>
</evidence>
<proteinExistence type="predicted"/>
<comment type="caution">
    <text evidence="2">The sequence shown here is derived from an EMBL/GenBank/DDBJ whole genome shotgun (WGS) entry which is preliminary data.</text>
</comment>
<dbReference type="EMBL" id="NPHW01003500">
    <property type="protein sequence ID" value="OXV09490.1"/>
    <property type="molecule type" value="Genomic_DNA"/>
</dbReference>
<feature type="compositionally biased region" description="Low complexity" evidence="1">
    <location>
        <begin position="134"/>
        <end position="144"/>
    </location>
</feature>
<dbReference type="InterPro" id="IPR021858">
    <property type="entry name" value="Fun_TF"/>
</dbReference>
<feature type="region of interest" description="Disordered" evidence="1">
    <location>
        <begin position="119"/>
        <end position="181"/>
    </location>
</feature>
<keyword evidence="3" id="KW-1185">Reference proteome</keyword>
<evidence type="ECO:0000256" key="1">
    <source>
        <dbReference type="SAM" id="MobiDB-lite"/>
    </source>
</evidence>
<evidence type="ECO:0008006" key="4">
    <source>
        <dbReference type="Google" id="ProtNLM"/>
    </source>
</evidence>
<dbReference type="PANTHER" id="PTHR37540:SF10">
    <property type="entry name" value="SIGMA-70 REGION 2 FAMILY PROTEIN"/>
    <property type="match status" value="1"/>
</dbReference>
<dbReference type="OrthoDB" id="4158087at2759"/>
<feature type="compositionally biased region" description="Polar residues" evidence="1">
    <location>
        <begin position="74"/>
        <end position="84"/>
    </location>
</feature>
<evidence type="ECO:0000313" key="2">
    <source>
        <dbReference type="EMBL" id="OXV09490.1"/>
    </source>
</evidence>
<dbReference type="AlphaFoldDB" id="A0A232LZ95"/>
<dbReference type="Pfam" id="PF11951">
    <property type="entry name" value="Fungal_trans_2"/>
    <property type="match status" value="1"/>
</dbReference>
<feature type="compositionally biased region" description="Basic and acidic residues" evidence="1">
    <location>
        <begin position="145"/>
        <end position="155"/>
    </location>
</feature>
<protein>
    <recommendedName>
        <fullName evidence="4">Transcription factor domain-containing protein</fullName>
    </recommendedName>
</protein>
<dbReference type="Proteomes" id="UP000243515">
    <property type="component" value="Unassembled WGS sequence"/>
</dbReference>